<keyword evidence="4" id="KW-1185">Reference proteome</keyword>
<dbReference type="Proteomes" id="UP000719412">
    <property type="component" value="Unassembled WGS sequence"/>
</dbReference>
<evidence type="ECO:0000256" key="2">
    <source>
        <dbReference type="SAM" id="SignalP"/>
    </source>
</evidence>
<accession>A0A8J6HF05</accession>
<evidence type="ECO:0000256" key="1">
    <source>
        <dbReference type="SAM" id="MobiDB-lite"/>
    </source>
</evidence>
<feature type="chain" id="PRO_5035165940" evidence="2">
    <location>
        <begin position="23"/>
        <end position="116"/>
    </location>
</feature>
<protein>
    <submittedName>
        <fullName evidence="3">Uncharacterized protein</fullName>
    </submittedName>
</protein>
<name>A0A8J6HF05_TENMO</name>
<gene>
    <name evidence="3" type="ORF">GEV33_009879</name>
</gene>
<evidence type="ECO:0000313" key="4">
    <source>
        <dbReference type="Proteomes" id="UP000719412"/>
    </source>
</evidence>
<dbReference type="EMBL" id="JABDTM020025718">
    <property type="protein sequence ID" value="KAH0812912.1"/>
    <property type="molecule type" value="Genomic_DNA"/>
</dbReference>
<proteinExistence type="predicted"/>
<feature type="region of interest" description="Disordered" evidence="1">
    <location>
        <begin position="21"/>
        <end position="116"/>
    </location>
</feature>
<sequence>MRSFLIVVVLVVAVSVVAPARGARRIAMQDRTSRASESRQQSDEGQGEDANPEDASSMTTKIMECRSILQQAGMIDPSAGRTTEGQPENETEEPKGADDRMETMNAPSSRRNARKY</sequence>
<feature type="compositionally biased region" description="Basic and acidic residues" evidence="1">
    <location>
        <begin position="27"/>
        <end position="42"/>
    </location>
</feature>
<keyword evidence="2" id="KW-0732">Signal</keyword>
<dbReference type="AlphaFoldDB" id="A0A8J6HF05"/>
<reference evidence="3" key="1">
    <citation type="journal article" date="2020" name="J Insects Food Feed">
        <title>The yellow mealworm (Tenebrio molitor) genome: a resource for the emerging insects as food and feed industry.</title>
        <authorList>
            <person name="Eriksson T."/>
            <person name="Andere A."/>
            <person name="Kelstrup H."/>
            <person name="Emery V."/>
            <person name="Picard C."/>
        </authorList>
    </citation>
    <scope>NUCLEOTIDE SEQUENCE</scope>
    <source>
        <strain evidence="3">Stoneville</strain>
        <tissue evidence="3">Whole head</tissue>
    </source>
</reference>
<evidence type="ECO:0000313" key="3">
    <source>
        <dbReference type="EMBL" id="KAH0812912.1"/>
    </source>
</evidence>
<organism evidence="3 4">
    <name type="scientific">Tenebrio molitor</name>
    <name type="common">Yellow mealworm beetle</name>
    <dbReference type="NCBI Taxonomy" id="7067"/>
    <lineage>
        <taxon>Eukaryota</taxon>
        <taxon>Metazoa</taxon>
        <taxon>Ecdysozoa</taxon>
        <taxon>Arthropoda</taxon>
        <taxon>Hexapoda</taxon>
        <taxon>Insecta</taxon>
        <taxon>Pterygota</taxon>
        <taxon>Neoptera</taxon>
        <taxon>Endopterygota</taxon>
        <taxon>Coleoptera</taxon>
        <taxon>Polyphaga</taxon>
        <taxon>Cucujiformia</taxon>
        <taxon>Tenebrionidae</taxon>
        <taxon>Tenebrio</taxon>
    </lineage>
</organism>
<comment type="caution">
    <text evidence="3">The sequence shown here is derived from an EMBL/GenBank/DDBJ whole genome shotgun (WGS) entry which is preliminary data.</text>
</comment>
<feature type="signal peptide" evidence="2">
    <location>
        <begin position="1"/>
        <end position="22"/>
    </location>
</feature>
<reference evidence="3" key="2">
    <citation type="submission" date="2021-08" db="EMBL/GenBank/DDBJ databases">
        <authorList>
            <person name="Eriksson T."/>
        </authorList>
    </citation>
    <scope>NUCLEOTIDE SEQUENCE</scope>
    <source>
        <strain evidence="3">Stoneville</strain>
        <tissue evidence="3">Whole head</tissue>
    </source>
</reference>
<dbReference type="OrthoDB" id="10398919at2759"/>
<feature type="compositionally biased region" description="Basic and acidic residues" evidence="1">
    <location>
        <begin position="92"/>
        <end position="102"/>
    </location>
</feature>